<sequence length="58" mass="6645">MDHTAQTIRSRLADHMAQVGGPYGPDYTAEISRPYGPGRRTIRPRLSDHTDHMFLYVM</sequence>
<feature type="region of interest" description="Disordered" evidence="1">
    <location>
        <begin position="1"/>
        <end position="44"/>
    </location>
</feature>
<organism evidence="2 3">
    <name type="scientific">Dreissena polymorpha</name>
    <name type="common">Zebra mussel</name>
    <name type="synonym">Mytilus polymorpha</name>
    <dbReference type="NCBI Taxonomy" id="45954"/>
    <lineage>
        <taxon>Eukaryota</taxon>
        <taxon>Metazoa</taxon>
        <taxon>Spiralia</taxon>
        <taxon>Lophotrochozoa</taxon>
        <taxon>Mollusca</taxon>
        <taxon>Bivalvia</taxon>
        <taxon>Autobranchia</taxon>
        <taxon>Heteroconchia</taxon>
        <taxon>Euheterodonta</taxon>
        <taxon>Imparidentia</taxon>
        <taxon>Neoheterodontei</taxon>
        <taxon>Myida</taxon>
        <taxon>Dreissenoidea</taxon>
        <taxon>Dreissenidae</taxon>
        <taxon>Dreissena</taxon>
    </lineage>
</organism>
<comment type="caution">
    <text evidence="2">The sequence shown here is derived from an EMBL/GenBank/DDBJ whole genome shotgun (WGS) entry which is preliminary data.</text>
</comment>
<accession>A0A9D4LNK3</accession>
<reference evidence="2" key="1">
    <citation type="journal article" date="2019" name="bioRxiv">
        <title>The Genome of the Zebra Mussel, Dreissena polymorpha: A Resource for Invasive Species Research.</title>
        <authorList>
            <person name="McCartney M.A."/>
            <person name="Auch B."/>
            <person name="Kono T."/>
            <person name="Mallez S."/>
            <person name="Zhang Y."/>
            <person name="Obille A."/>
            <person name="Becker A."/>
            <person name="Abrahante J.E."/>
            <person name="Garbe J."/>
            <person name="Badalamenti J.P."/>
            <person name="Herman A."/>
            <person name="Mangelson H."/>
            <person name="Liachko I."/>
            <person name="Sullivan S."/>
            <person name="Sone E.D."/>
            <person name="Koren S."/>
            <person name="Silverstein K.A.T."/>
            <person name="Beckman K.B."/>
            <person name="Gohl D.M."/>
        </authorList>
    </citation>
    <scope>NUCLEOTIDE SEQUENCE</scope>
    <source>
        <strain evidence="2">Duluth1</strain>
        <tissue evidence="2">Whole animal</tissue>
    </source>
</reference>
<keyword evidence="3" id="KW-1185">Reference proteome</keyword>
<evidence type="ECO:0000313" key="3">
    <source>
        <dbReference type="Proteomes" id="UP000828390"/>
    </source>
</evidence>
<evidence type="ECO:0000256" key="1">
    <source>
        <dbReference type="SAM" id="MobiDB-lite"/>
    </source>
</evidence>
<reference evidence="2" key="2">
    <citation type="submission" date="2020-11" db="EMBL/GenBank/DDBJ databases">
        <authorList>
            <person name="McCartney M.A."/>
            <person name="Auch B."/>
            <person name="Kono T."/>
            <person name="Mallez S."/>
            <person name="Becker A."/>
            <person name="Gohl D.M."/>
            <person name="Silverstein K.A.T."/>
            <person name="Koren S."/>
            <person name="Bechman K.B."/>
            <person name="Herman A."/>
            <person name="Abrahante J.E."/>
            <person name="Garbe J."/>
        </authorList>
    </citation>
    <scope>NUCLEOTIDE SEQUENCE</scope>
    <source>
        <strain evidence="2">Duluth1</strain>
        <tissue evidence="2">Whole animal</tissue>
    </source>
</reference>
<protein>
    <submittedName>
        <fullName evidence="2">Uncharacterized protein</fullName>
    </submittedName>
</protein>
<evidence type="ECO:0000313" key="2">
    <source>
        <dbReference type="EMBL" id="KAH3861325.1"/>
    </source>
</evidence>
<gene>
    <name evidence="2" type="ORF">DPMN_024252</name>
</gene>
<dbReference type="EMBL" id="JAIWYP010000002">
    <property type="protein sequence ID" value="KAH3861325.1"/>
    <property type="molecule type" value="Genomic_DNA"/>
</dbReference>
<dbReference type="AlphaFoldDB" id="A0A9D4LNK3"/>
<proteinExistence type="predicted"/>
<dbReference type="Proteomes" id="UP000828390">
    <property type="component" value="Unassembled WGS sequence"/>
</dbReference>
<name>A0A9D4LNK3_DREPO</name>